<feature type="domain" description="DAGKc" evidence="9">
    <location>
        <begin position="1"/>
        <end position="131"/>
    </location>
</feature>
<dbReference type="EMBL" id="CP114052">
    <property type="protein sequence ID" value="WAW15174.1"/>
    <property type="molecule type" value="Genomic_DNA"/>
</dbReference>
<keyword evidence="11" id="KW-1185">Reference proteome</keyword>
<evidence type="ECO:0000256" key="7">
    <source>
        <dbReference type="ARBA" id="ARBA00023209"/>
    </source>
</evidence>
<dbReference type="SUPFAM" id="SSF111331">
    <property type="entry name" value="NAD kinase/diacylglycerol kinase-like"/>
    <property type="match status" value="1"/>
</dbReference>
<comment type="similarity">
    <text evidence="2">Belongs to the diacylglycerol/lipid kinase family.</text>
</comment>
<evidence type="ECO:0000256" key="3">
    <source>
        <dbReference type="ARBA" id="ARBA00022516"/>
    </source>
</evidence>
<gene>
    <name evidence="10" type="ORF">O0R46_01625</name>
</gene>
<evidence type="ECO:0000256" key="2">
    <source>
        <dbReference type="ARBA" id="ARBA00005983"/>
    </source>
</evidence>
<evidence type="ECO:0000256" key="1">
    <source>
        <dbReference type="ARBA" id="ARBA00001946"/>
    </source>
</evidence>
<keyword evidence="8" id="KW-1208">Phospholipid metabolism</keyword>
<name>A0ABY7JP86_9FIRM</name>
<dbReference type="Gene3D" id="3.40.50.10330">
    <property type="entry name" value="Probable inorganic polyphosphate/atp-NAD kinase, domain 1"/>
    <property type="match status" value="1"/>
</dbReference>
<dbReference type="InterPro" id="IPR001206">
    <property type="entry name" value="Diacylglycerol_kinase_cat_dom"/>
</dbReference>
<dbReference type="Pfam" id="PF00781">
    <property type="entry name" value="DAGK_cat"/>
    <property type="match status" value="1"/>
</dbReference>
<dbReference type="PANTHER" id="PTHR12358">
    <property type="entry name" value="SPHINGOSINE KINASE"/>
    <property type="match status" value="1"/>
</dbReference>
<dbReference type="PROSITE" id="PS50146">
    <property type="entry name" value="DAGK"/>
    <property type="match status" value="1"/>
</dbReference>
<evidence type="ECO:0000256" key="6">
    <source>
        <dbReference type="ARBA" id="ARBA00023098"/>
    </source>
</evidence>
<keyword evidence="6" id="KW-0443">Lipid metabolism</keyword>
<dbReference type="InterPro" id="IPR005218">
    <property type="entry name" value="Diacylglycerol/lipid_kinase"/>
</dbReference>
<dbReference type="PANTHER" id="PTHR12358:SF106">
    <property type="entry name" value="LIPID KINASE YEGS"/>
    <property type="match status" value="1"/>
</dbReference>
<dbReference type="NCBIfam" id="TIGR00147">
    <property type="entry name" value="YegS/Rv2252/BmrU family lipid kinase"/>
    <property type="match status" value="1"/>
</dbReference>
<dbReference type="SMART" id="SM00046">
    <property type="entry name" value="DAGKc"/>
    <property type="match status" value="1"/>
</dbReference>
<evidence type="ECO:0000256" key="8">
    <source>
        <dbReference type="ARBA" id="ARBA00023264"/>
    </source>
</evidence>
<keyword evidence="4" id="KW-0479">Metal-binding</keyword>
<comment type="cofactor">
    <cofactor evidence="1">
        <name>Mg(2+)</name>
        <dbReference type="ChEBI" id="CHEBI:18420"/>
    </cofactor>
</comment>
<accession>A0ABY7JP86</accession>
<keyword evidence="10" id="KW-0808">Transferase</keyword>
<evidence type="ECO:0000256" key="5">
    <source>
        <dbReference type="ARBA" id="ARBA00022842"/>
    </source>
</evidence>
<sequence length="290" mass="32764">MKKVMVIINPTAGSTKGPKYIEKIQKKFSTFFDEIDIRITKKSKDASEFSGQACDLGYHSIFALGGDGTVNEVISGMALKEYRPKFGILPGGTVNMLARMLNIPMRVDWAIKRLDFNRYTPLDIGKANDKYFAYIFSIGVVAEAIHNVGIDEKTRYGPMAYAFSTIKNIRDDKVKQVSIETEKDKYYGPASHVLILLRDTFGHMRLVEDEDEYGYANILILKNSDFLTKMRLIPSVMEGAVEKNKDVVFLKASNIKICSTEDIETDLDGDKGDNLPVEIEVLKKHIEVYY</sequence>
<dbReference type="InterPro" id="IPR017438">
    <property type="entry name" value="ATP-NAD_kinase_N"/>
</dbReference>
<keyword evidence="5" id="KW-0460">Magnesium</keyword>
<dbReference type="InterPro" id="IPR016064">
    <property type="entry name" value="NAD/diacylglycerol_kinase_sf"/>
</dbReference>
<dbReference type="Gene3D" id="2.60.200.40">
    <property type="match status" value="1"/>
</dbReference>
<dbReference type="RefSeq" id="WP_269311867.1">
    <property type="nucleotide sequence ID" value="NZ_CP114052.1"/>
</dbReference>
<keyword evidence="10" id="KW-0418">Kinase</keyword>
<dbReference type="GO" id="GO:0016301">
    <property type="term" value="F:kinase activity"/>
    <property type="evidence" value="ECO:0007669"/>
    <property type="project" value="UniProtKB-KW"/>
</dbReference>
<dbReference type="InterPro" id="IPR050187">
    <property type="entry name" value="Lipid_Phosphate_FormReg"/>
</dbReference>
<keyword evidence="3" id="KW-0444">Lipid biosynthesis</keyword>
<evidence type="ECO:0000259" key="9">
    <source>
        <dbReference type="PROSITE" id="PS50146"/>
    </source>
</evidence>
<evidence type="ECO:0000313" key="10">
    <source>
        <dbReference type="EMBL" id="WAW15174.1"/>
    </source>
</evidence>
<protein>
    <submittedName>
        <fullName evidence="10">Diacylglycerol kinase family lipid kinase</fullName>
    </submittedName>
</protein>
<dbReference type="Proteomes" id="UP001164187">
    <property type="component" value="Chromosome"/>
</dbReference>
<evidence type="ECO:0000313" key="11">
    <source>
        <dbReference type="Proteomes" id="UP001164187"/>
    </source>
</evidence>
<keyword evidence="7" id="KW-0594">Phospholipid biosynthesis</keyword>
<organism evidence="10 11">
    <name type="scientific">Peptostreptococcus equinus</name>
    <dbReference type="NCBI Taxonomy" id="3003601"/>
    <lineage>
        <taxon>Bacteria</taxon>
        <taxon>Bacillati</taxon>
        <taxon>Bacillota</taxon>
        <taxon>Clostridia</taxon>
        <taxon>Peptostreptococcales</taxon>
        <taxon>Peptostreptococcaceae</taxon>
        <taxon>Peptostreptococcus</taxon>
    </lineage>
</organism>
<proteinExistence type="inferred from homology"/>
<evidence type="ECO:0000256" key="4">
    <source>
        <dbReference type="ARBA" id="ARBA00022723"/>
    </source>
</evidence>
<reference evidence="10" key="1">
    <citation type="submission" date="2022-12" db="EMBL/GenBank/DDBJ databases">
        <title>Peptostreptococcus.</title>
        <authorList>
            <person name="Lee S.H."/>
        </authorList>
    </citation>
    <scope>NUCLEOTIDE SEQUENCE</scope>
    <source>
        <strain evidence="10">CBA3647</strain>
    </source>
</reference>